<gene>
    <name evidence="2" type="ORF">H4W34_002940</name>
</gene>
<sequence length="53" mass="5702">MTGGVAQFSGQQDSPSVHHSSSTRYPVARIAERARSDAAWRTGGGRRAARFRG</sequence>
<evidence type="ECO:0000313" key="2">
    <source>
        <dbReference type="EMBL" id="MBE1533107.1"/>
    </source>
</evidence>
<comment type="caution">
    <text evidence="2">The sequence shown here is derived from an EMBL/GenBank/DDBJ whole genome shotgun (WGS) entry which is preliminary data.</text>
</comment>
<dbReference type="RefSeq" id="WP_192759709.1">
    <property type="nucleotide sequence ID" value="NZ_JADBDZ010000001.1"/>
</dbReference>
<proteinExistence type="predicted"/>
<protein>
    <submittedName>
        <fullName evidence="2">Uncharacterized protein</fullName>
    </submittedName>
</protein>
<evidence type="ECO:0000256" key="1">
    <source>
        <dbReference type="SAM" id="MobiDB-lite"/>
    </source>
</evidence>
<feature type="compositionally biased region" description="Polar residues" evidence="1">
    <location>
        <begin position="8"/>
        <end position="24"/>
    </location>
</feature>
<reference evidence="2 3" key="1">
    <citation type="submission" date="2020-10" db="EMBL/GenBank/DDBJ databases">
        <title>Sequencing the genomes of 1000 actinobacteria strains.</title>
        <authorList>
            <person name="Klenk H.-P."/>
        </authorList>
    </citation>
    <scope>NUCLEOTIDE SEQUENCE [LARGE SCALE GENOMIC DNA]</scope>
    <source>
        <strain evidence="2 3">DSM 46744</strain>
    </source>
</reference>
<organism evidence="2 3">
    <name type="scientific">Actinomadura algeriensis</name>
    <dbReference type="NCBI Taxonomy" id="1679523"/>
    <lineage>
        <taxon>Bacteria</taxon>
        <taxon>Bacillati</taxon>
        <taxon>Actinomycetota</taxon>
        <taxon>Actinomycetes</taxon>
        <taxon>Streptosporangiales</taxon>
        <taxon>Thermomonosporaceae</taxon>
        <taxon>Actinomadura</taxon>
    </lineage>
</organism>
<accession>A0ABR9JRB3</accession>
<keyword evidence="3" id="KW-1185">Reference proteome</keyword>
<evidence type="ECO:0000313" key="3">
    <source>
        <dbReference type="Proteomes" id="UP000627838"/>
    </source>
</evidence>
<feature type="region of interest" description="Disordered" evidence="1">
    <location>
        <begin position="1"/>
        <end position="26"/>
    </location>
</feature>
<dbReference type="Proteomes" id="UP000627838">
    <property type="component" value="Unassembled WGS sequence"/>
</dbReference>
<name>A0ABR9JRB3_9ACTN</name>
<dbReference type="EMBL" id="JADBDZ010000001">
    <property type="protein sequence ID" value="MBE1533107.1"/>
    <property type="molecule type" value="Genomic_DNA"/>
</dbReference>